<dbReference type="HOGENOM" id="CLU_2270930_0_0_2"/>
<reference evidence="1 2" key="1">
    <citation type="journal article" date="2006" name="Proc. Natl. Acad. Sci. U.S.A.">
        <title>Genomic analysis of the uncultivated marine crenarchaeote Cenarchaeum symbiosum.</title>
        <authorList>
            <person name="Hallam S.J."/>
            <person name="Konstantinidis K.T."/>
            <person name="Putnam N."/>
            <person name="Schleper C."/>
            <person name="Watanabe Y."/>
            <person name="Sugahara J."/>
            <person name="Preston C."/>
            <person name="de la Torre J."/>
            <person name="Richardson P.M."/>
            <person name="DeLong E.F."/>
        </authorList>
    </citation>
    <scope>NUCLEOTIDE SEQUENCE [LARGE SCALE GENOMIC DNA]</scope>
    <source>
        <strain evidence="2">A</strain>
    </source>
</reference>
<organism evidence="1 2">
    <name type="scientific">Cenarchaeum symbiosum (strain A)</name>
    <dbReference type="NCBI Taxonomy" id="414004"/>
    <lineage>
        <taxon>Archaea</taxon>
        <taxon>Nitrososphaerota</taxon>
        <taxon>Candidatus Cenarchaeales</taxon>
        <taxon>Candidatus Cenarchaeaceae</taxon>
        <taxon>Candidatus Cenarchaeum</taxon>
    </lineage>
</organism>
<dbReference type="Proteomes" id="UP000000758">
    <property type="component" value="Chromosome"/>
</dbReference>
<dbReference type="AlphaFoldDB" id="A0RVT8"/>
<evidence type="ECO:0000313" key="1">
    <source>
        <dbReference type="EMBL" id="ABK77455.1"/>
    </source>
</evidence>
<sequence>MVEQSEESLIRSLSPGELRDLGALVESARHILYRHEENRKLHTLMGELVSMMDESAGSVERLEGTMDEMALSAADSIRRIREAQARLGAVLDIRKASPGAKA</sequence>
<name>A0RVT8_CENSY</name>
<gene>
    <name evidence="1" type="ordered locus">CENSYa_0822</name>
</gene>
<accession>A0RVT8</accession>
<keyword evidence="2" id="KW-1185">Reference proteome</keyword>
<proteinExistence type="predicted"/>
<dbReference type="EMBL" id="DP000238">
    <property type="protein sequence ID" value="ABK77455.1"/>
    <property type="molecule type" value="Genomic_DNA"/>
</dbReference>
<evidence type="ECO:0000313" key="2">
    <source>
        <dbReference type="Proteomes" id="UP000000758"/>
    </source>
</evidence>
<dbReference type="EnsemblBacteria" id="ABK77455">
    <property type="protein sequence ID" value="ABK77455"/>
    <property type="gene ID" value="CENSYa_0822"/>
</dbReference>
<protein>
    <submittedName>
        <fullName evidence="1">Uncharacterized protein</fullName>
    </submittedName>
</protein>
<dbReference type="STRING" id="414004.CENSYa_0822"/>
<dbReference type="KEGG" id="csy:CENSYa_0822"/>